<sequence length="681" mass="77053">MMESKAFVSWDEVVISNEKAKREVHYYLRRSDGGSDLAVVGKEKSPRHMAYVVPNLFLRSLRPSSSLKWRTRREVIDWLSSLVTDSHSSKLVDRILDDGDTFAVGDPAFKDFSSRQLKHQSKEFSWIGSSWMCRKKRKHYQSFSRNGITISVFDFVHVMAEENKRLVAYLEDMYEDSRANNMVVVRWFHKLDEVGIVLPPNCNDREIFFSLCLQDLNVECIDGFATVLSAHHFEKYLNEATHTTWVPYLCHRQFDNDDIKPFDVSKIQGYWRQELLGYMYTSERTNELKCSSADGLYSERDGHADVIRSRLKRKHVMKDVDKDTIGKETTIIVGNNGSSAGSNAEGLPSSSVAGGSGTITTTGLPRKLVIKRKPQQYLSAGCSVEVLSQDSGIRGCWFRCLILKRHGDKLKVRYQDVRDADETGYLEEWILASRVVASDKLGLRMCGRTAIRPHPLPKGRVSKVFDVGTAVDAWWHDGWWEGIVVRRESEDKFQVYFPGDQRTSAFGSGDLRRSLDWVCNRWNHIKDRPDVVNSILSEQGLKSADGAIQSQVGASTQDKVESLADEFLSISMIKPCSEPLVGRTTNLEVPDLAQDNSLANLKWSSSRKRRRSRERLVKGGLDCKRRCDGSSSSSQDEDEPSACNSFVIPKSLKVDHENCKYGGNPLFPGALPTLSSLVMSQ</sequence>
<name>A0ACC2MSL4_PERAE</name>
<reference evidence="1 2" key="1">
    <citation type="journal article" date="2022" name="Hortic Res">
        <title>A haplotype resolved chromosomal level avocado genome allows analysis of novel avocado genes.</title>
        <authorList>
            <person name="Nath O."/>
            <person name="Fletcher S.J."/>
            <person name="Hayward A."/>
            <person name="Shaw L.M."/>
            <person name="Masouleh A.K."/>
            <person name="Furtado A."/>
            <person name="Henry R.J."/>
            <person name="Mitter N."/>
        </authorList>
    </citation>
    <scope>NUCLEOTIDE SEQUENCE [LARGE SCALE GENOMIC DNA]</scope>
    <source>
        <strain evidence="2">cv. Hass</strain>
    </source>
</reference>
<dbReference type="Proteomes" id="UP001234297">
    <property type="component" value="Chromosome 1"/>
</dbReference>
<keyword evidence="2" id="KW-1185">Reference proteome</keyword>
<comment type="caution">
    <text evidence="1">The sequence shown here is derived from an EMBL/GenBank/DDBJ whole genome shotgun (WGS) entry which is preliminary data.</text>
</comment>
<gene>
    <name evidence="1" type="ORF">MRB53_001521</name>
</gene>
<evidence type="ECO:0000313" key="1">
    <source>
        <dbReference type="EMBL" id="KAJ8648498.1"/>
    </source>
</evidence>
<protein>
    <submittedName>
        <fullName evidence="1">Uncharacterized protein</fullName>
    </submittedName>
</protein>
<evidence type="ECO:0000313" key="2">
    <source>
        <dbReference type="Proteomes" id="UP001234297"/>
    </source>
</evidence>
<proteinExistence type="predicted"/>
<dbReference type="EMBL" id="CM056809">
    <property type="protein sequence ID" value="KAJ8648498.1"/>
    <property type="molecule type" value="Genomic_DNA"/>
</dbReference>
<accession>A0ACC2MSL4</accession>
<organism evidence="1 2">
    <name type="scientific">Persea americana</name>
    <name type="common">Avocado</name>
    <dbReference type="NCBI Taxonomy" id="3435"/>
    <lineage>
        <taxon>Eukaryota</taxon>
        <taxon>Viridiplantae</taxon>
        <taxon>Streptophyta</taxon>
        <taxon>Embryophyta</taxon>
        <taxon>Tracheophyta</taxon>
        <taxon>Spermatophyta</taxon>
        <taxon>Magnoliopsida</taxon>
        <taxon>Magnoliidae</taxon>
        <taxon>Laurales</taxon>
        <taxon>Lauraceae</taxon>
        <taxon>Persea</taxon>
    </lineage>
</organism>